<protein>
    <recommendedName>
        <fullName evidence="3">DUF2924 domain-containing protein</fullName>
    </recommendedName>
</protein>
<dbReference type="KEGG" id="tpol:Mal48_32770"/>
<gene>
    <name evidence="1" type="ORF">Mal48_32770</name>
</gene>
<sequence length="164" mass="18395">MSLNVGKEVAALQRMTVKQLRERYAEVFGDETRTGNKAWLVKRIAWRLQAMAEGGLSERARQRAAELANEADIRMTPPKAKPATKSKERTVTSAVRFAGDNRLPLPGTVLTREYKGDTLQVRVLENGFEYEGEVYRSISAVAKAITGSHTNGFHFFRLRKGGQR</sequence>
<dbReference type="Pfam" id="PF11149">
    <property type="entry name" value="DUF2924"/>
    <property type="match status" value="1"/>
</dbReference>
<dbReference type="AlphaFoldDB" id="A0A517QQW6"/>
<organism evidence="1 2">
    <name type="scientific">Thalassoglobus polymorphus</name>
    <dbReference type="NCBI Taxonomy" id="2527994"/>
    <lineage>
        <taxon>Bacteria</taxon>
        <taxon>Pseudomonadati</taxon>
        <taxon>Planctomycetota</taxon>
        <taxon>Planctomycetia</taxon>
        <taxon>Planctomycetales</taxon>
        <taxon>Planctomycetaceae</taxon>
        <taxon>Thalassoglobus</taxon>
    </lineage>
</organism>
<dbReference type="OrthoDB" id="284135at2"/>
<dbReference type="RefSeq" id="WP_145201280.1">
    <property type="nucleotide sequence ID" value="NZ_CP036267.1"/>
</dbReference>
<keyword evidence="2" id="KW-1185">Reference proteome</keyword>
<proteinExistence type="predicted"/>
<evidence type="ECO:0000313" key="2">
    <source>
        <dbReference type="Proteomes" id="UP000315724"/>
    </source>
</evidence>
<dbReference type="Proteomes" id="UP000315724">
    <property type="component" value="Chromosome"/>
</dbReference>
<name>A0A517QQW6_9PLAN</name>
<dbReference type="InterPro" id="IPR021322">
    <property type="entry name" value="DUF2924"/>
</dbReference>
<dbReference type="EMBL" id="CP036267">
    <property type="protein sequence ID" value="QDT34020.1"/>
    <property type="molecule type" value="Genomic_DNA"/>
</dbReference>
<evidence type="ECO:0000313" key="1">
    <source>
        <dbReference type="EMBL" id="QDT34020.1"/>
    </source>
</evidence>
<accession>A0A517QQW6</accession>
<evidence type="ECO:0008006" key="3">
    <source>
        <dbReference type="Google" id="ProtNLM"/>
    </source>
</evidence>
<reference evidence="1 2" key="1">
    <citation type="submission" date="2019-02" db="EMBL/GenBank/DDBJ databases">
        <title>Deep-cultivation of Planctomycetes and their phenomic and genomic characterization uncovers novel biology.</title>
        <authorList>
            <person name="Wiegand S."/>
            <person name="Jogler M."/>
            <person name="Boedeker C."/>
            <person name="Pinto D."/>
            <person name="Vollmers J."/>
            <person name="Rivas-Marin E."/>
            <person name="Kohn T."/>
            <person name="Peeters S.H."/>
            <person name="Heuer A."/>
            <person name="Rast P."/>
            <person name="Oberbeckmann S."/>
            <person name="Bunk B."/>
            <person name="Jeske O."/>
            <person name="Meyerdierks A."/>
            <person name="Storesund J.E."/>
            <person name="Kallscheuer N."/>
            <person name="Luecker S."/>
            <person name="Lage O.M."/>
            <person name="Pohl T."/>
            <person name="Merkel B.J."/>
            <person name="Hornburger P."/>
            <person name="Mueller R.-W."/>
            <person name="Bruemmer F."/>
            <person name="Labrenz M."/>
            <person name="Spormann A.M."/>
            <person name="Op den Camp H."/>
            <person name="Overmann J."/>
            <person name="Amann R."/>
            <person name="Jetten M.S.M."/>
            <person name="Mascher T."/>
            <person name="Medema M.H."/>
            <person name="Devos D.P."/>
            <person name="Kaster A.-K."/>
            <person name="Ovreas L."/>
            <person name="Rohde M."/>
            <person name="Galperin M.Y."/>
            <person name="Jogler C."/>
        </authorList>
    </citation>
    <scope>NUCLEOTIDE SEQUENCE [LARGE SCALE GENOMIC DNA]</scope>
    <source>
        <strain evidence="1 2">Mal48</strain>
    </source>
</reference>